<dbReference type="FunFam" id="2.60.40.1120:FF:000003">
    <property type="entry name" value="Outer membrane protein Omp121"/>
    <property type="match status" value="1"/>
</dbReference>
<protein>
    <submittedName>
        <fullName evidence="9">TonB-dependent receptor</fullName>
    </submittedName>
</protein>
<evidence type="ECO:0000256" key="2">
    <source>
        <dbReference type="ARBA" id="ARBA00022448"/>
    </source>
</evidence>
<keyword evidence="9" id="KW-0675">Receptor</keyword>
<dbReference type="Pfam" id="PF07715">
    <property type="entry name" value="Plug"/>
    <property type="match status" value="1"/>
</dbReference>
<proteinExistence type="inferred from homology"/>
<evidence type="ECO:0000256" key="4">
    <source>
        <dbReference type="ARBA" id="ARBA00022692"/>
    </source>
</evidence>
<dbReference type="Gene3D" id="2.60.40.1120">
    <property type="entry name" value="Carboxypeptidase-like, regulatory domain"/>
    <property type="match status" value="1"/>
</dbReference>
<dbReference type="Proteomes" id="UP000036520">
    <property type="component" value="Chromosome"/>
</dbReference>
<organism evidence="9 10">
    <name type="scientific">Cyclobacterium amurskyense</name>
    <dbReference type="NCBI Taxonomy" id="320787"/>
    <lineage>
        <taxon>Bacteria</taxon>
        <taxon>Pseudomonadati</taxon>
        <taxon>Bacteroidota</taxon>
        <taxon>Cytophagia</taxon>
        <taxon>Cytophagales</taxon>
        <taxon>Cyclobacteriaceae</taxon>
        <taxon>Cyclobacterium</taxon>
    </lineage>
</organism>
<accession>A0A0H4PAN9</accession>
<keyword evidence="6 7" id="KW-0998">Cell outer membrane</keyword>
<dbReference type="OrthoDB" id="9768177at2"/>
<dbReference type="RefSeq" id="WP_048641628.1">
    <property type="nucleotide sequence ID" value="NZ_CP012040.1"/>
</dbReference>
<evidence type="ECO:0000259" key="8">
    <source>
        <dbReference type="Pfam" id="PF07715"/>
    </source>
</evidence>
<keyword evidence="10" id="KW-1185">Reference proteome</keyword>
<dbReference type="InterPro" id="IPR023996">
    <property type="entry name" value="TonB-dep_OMP_SusC/RagA"/>
</dbReference>
<dbReference type="InterPro" id="IPR037066">
    <property type="entry name" value="Plug_dom_sf"/>
</dbReference>
<keyword evidence="2 7" id="KW-0813">Transport</keyword>
<dbReference type="InterPro" id="IPR039426">
    <property type="entry name" value="TonB-dep_rcpt-like"/>
</dbReference>
<dbReference type="STRING" id="320787.CA2015_1842"/>
<evidence type="ECO:0000256" key="6">
    <source>
        <dbReference type="ARBA" id="ARBA00023237"/>
    </source>
</evidence>
<keyword evidence="5 7" id="KW-0472">Membrane</keyword>
<comment type="subcellular location">
    <subcellularLocation>
        <location evidence="1 7">Cell outer membrane</location>
        <topology evidence="1 7">Multi-pass membrane protein</topology>
    </subcellularLocation>
</comment>
<dbReference type="NCBIfam" id="TIGR04056">
    <property type="entry name" value="OMP_RagA_SusC"/>
    <property type="match status" value="1"/>
</dbReference>
<evidence type="ECO:0000256" key="3">
    <source>
        <dbReference type="ARBA" id="ARBA00022452"/>
    </source>
</evidence>
<dbReference type="Gene3D" id="2.170.130.10">
    <property type="entry name" value="TonB-dependent receptor, plug domain"/>
    <property type="match status" value="1"/>
</dbReference>
<dbReference type="PATRIC" id="fig|320787.5.peg.2031"/>
<dbReference type="SUPFAM" id="SSF56935">
    <property type="entry name" value="Porins"/>
    <property type="match status" value="1"/>
</dbReference>
<gene>
    <name evidence="9" type="ORF">CA2015_1842</name>
</gene>
<feature type="domain" description="TonB-dependent receptor plug" evidence="8">
    <location>
        <begin position="227"/>
        <end position="333"/>
    </location>
</feature>
<dbReference type="Gene3D" id="2.40.170.20">
    <property type="entry name" value="TonB-dependent receptor, beta-barrel domain"/>
    <property type="match status" value="1"/>
</dbReference>
<keyword evidence="4 7" id="KW-0812">Transmembrane</keyword>
<dbReference type="InterPro" id="IPR012910">
    <property type="entry name" value="Plug_dom"/>
</dbReference>
<name>A0A0H4PAN9_9BACT</name>
<keyword evidence="3 7" id="KW-1134">Transmembrane beta strand</keyword>
<evidence type="ECO:0000256" key="1">
    <source>
        <dbReference type="ARBA" id="ARBA00004571"/>
    </source>
</evidence>
<dbReference type="Pfam" id="PF13715">
    <property type="entry name" value="CarbopepD_reg_2"/>
    <property type="match status" value="1"/>
</dbReference>
<evidence type="ECO:0000256" key="7">
    <source>
        <dbReference type="PROSITE-ProRule" id="PRU01360"/>
    </source>
</evidence>
<dbReference type="InterPro" id="IPR008969">
    <property type="entry name" value="CarboxyPept-like_regulatory"/>
</dbReference>
<evidence type="ECO:0000313" key="9">
    <source>
        <dbReference type="EMBL" id="AKP51274.1"/>
    </source>
</evidence>
<evidence type="ECO:0000313" key="10">
    <source>
        <dbReference type="Proteomes" id="UP000036520"/>
    </source>
</evidence>
<dbReference type="InterPro" id="IPR023997">
    <property type="entry name" value="TonB-dep_OMP_SusC/RagA_CS"/>
</dbReference>
<sequence>MKKLVLFHVIRMTKLFTYAFLIQCFTMSFLFGHNGNAQIKDIEEVMIKLSLDDILVEEAFSIIEDLSGFNFVYSAKEMENVDRVSATNQTQSLYDLLKSISGQTKLQFRQVNNNIHVRKAESSSKPEIDVDKVWADVTVSGTITDDEGSPLPGATITVQGTTAGTVSDLDGKYSLTVEEGATLVFSYIGYQAQNVKVGNQSTLDIQLVLDASALEEVVVVGYGEVKKSDLTGAVGSVDSEAIVRQNPVQAAKALQGQVAGVNVNKINSRPGSDYTIDIRGLQSIGFSNEPLVVIDGVMGGRLNTLNPSDIASMDVLKDASSSAIYGARGANGVIIITTKKGVKGKTKVTYEGYAGVKTPAFLPDLMNAQEFYTAYNDVVIAENPNAQVVWTTAQLENVQSGKSVNWVDEVTSPSLQTSHVVALSGGNENTTHYFSTGYLNEKGNVLYTGYERFNLKGSMDSKLNNIVKVGFNTYYTYSILSTGSFETLRNAYRARPTGTIYYDDLSNPTETNDKNVDGYAFWMGIKDTQVNNPLTEVAAKNFQDETRVSNFLGNGYIELTPFEGFSFKSSLSASVFNSRRGEFRGADSKSRINKLPSAGNDFTFNGSYTWDNIINYKIKRGLHDFNITAVQSALQERFETSTIRVENLAYNSSFYALNTAAQINGVGSDLVERSIMSYMGRLNYIFNNKYLLTLTGRYDGSSVLAEGNQWAFFPSAAIAYRLGDEEFIQNLNFFSDLKLRLSYGRVGNDVVAPYSTQAYLSRTAYDFDGNPAYGYAPRNIGNADLRWENSEEFNLGINMGFLGNRINTEVELYNKKTNDLIQNVAIPTSLGFGAVTSNVGKLLNRGIEVTINSVNVQTQDFRWNTSINFSSNHNEILELYGGTVQEDIANKLFVGQSLNSNYYYEFDGIWQLDETEEALTYGQVPGSVKVVDQNNDGTISSSGGIDDRVILGNQLPKWMAGISNTFTYKDWDLSIFIYTRQGVQYRNSLLQGTMGDLGSNRYNGLNLNYWTENNPTNDYYGVWQNNPYREAIQYKDASFWRISNITLGYNLPSNLLNAIKFSNLRLYGQANNVYVFTKEKNVWMDPEFNSGTYQDDVPHSIIQFGVSASF</sequence>
<dbReference type="NCBIfam" id="TIGR04057">
    <property type="entry name" value="SusC_RagA_signa"/>
    <property type="match status" value="1"/>
</dbReference>
<dbReference type="InterPro" id="IPR036942">
    <property type="entry name" value="Beta-barrel_TonB_sf"/>
</dbReference>
<dbReference type="GO" id="GO:0009279">
    <property type="term" value="C:cell outer membrane"/>
    <property type="evidence" value="ECO:0007669"/>
    <property type="project" value="UniProtKB-SubCell"/>
</dbReference>
<dbReference type="AlphaFoldDB" id="A0A0H4PAN9"/>
<evidence type="ECO:0000256" key="5">
    <source>
        <dbReference type="ARBA" id="ARBA00023136"/>
    </source>
</evidence>
<dbReference type="SUPFAM" id="SSF49464">
    <property type="entry name" value="Carboxypeptidase regulatory domain-like"/>
    <property type="match status" value="1"/>
</dbReference>
<reference evidence="9 10" key="1">
    <citation type="submission" date="2015-07" db="EMBL/GenBank/DDBJ databases">
        <authorList>
            <person name="Kim K.M."/>
        </authorList>
    </citation>
    <scope>NUCLEOTIDE SEQUENCE [LARGE SCALE GENOMIC DNA]</scope>
    <source>
        <strain evidence="9 10">KCTC 12363</strain>
    </source>
</reference>
<dbReference type="EMBL" id="CP012040">
    <property type="protein sequence ID" value="AKP51274.1"/>
    <property type="molecule type" value="Genomic_DNA"/>
</dbReference>
<comment type="similarity">
    <text evidence="7">Belongs to the TonB-dependent receptor family.</text>
</comment>
<dbReference type="KEGG" id="camu:CA2015_1842"/>
<dbReference type="PROSITE" id="PS52016">
    <property type="entry name" value="TONB_DEPENDENT_REC_3"/>
    <property type="match status" value="1"/>
</dbReference>